<name>A0A7W9SN73_ARMRO</name>
<keyword evidence="3" id="KW-1185">Reference proteome</keyword>
<organism evidence="2 3">
    <name type="scientific">Armatimonas rosea</name>
    <dbReference type="NCBI Taxonomy" id="685828"/>
    <lineage>
        <taxon>Bacteria</taxon>
        <taxon>Bacillati</taxon>
        <taxon>Armatimonadota</taxon>
        <taxon>Armatimonadia</taxon>
        <taxon>Armatimonadales</taxon>
        <taxon>Armatimonadaceae</taxon>
        <taxon>Armatimonas</taxon>
    </lineage>
</organism>
<dbReference type="InterPro" id="IPR012902">
    <property type="entry name" value="N_methyl_site"/>
</dbReference>
<dbReference type="NCBIfam" id="TIGR02532">
    <property type="entry name" value="IV_pilin_GFxxxE"/>
    <property type="match status" value="1"/>
</dbReference>
<dbReference type="InterPro" id="IPR045584">
    <property type="entry name" value="Pilin-like"/>
</dbReference>
<accession>A0A7W9SN73</accession>
<comment type="caution">
    <text evidence="2">The sequence shown here is derived from an EMBL/GenBank/DDBJ whole genome shotgun (WGS) entry which is preliminary data.</text>
</comment>
<evidence type="ECO:0000313" key="2">
    <source>
        <dbReference type="EMBL" id="MBB6049073.1"/>
    </source>
</evidence>
<dbReference type="Gene3D" id="3.30.700.10">
    <property type="entry name" value="Glycoprotein, Type 4 Pilin"/>
    <property type="match status" value="1"/>
</dbReference>
<dbReference type="EMBL" id="JACHGW010000001">
    <property type="protein sequence ID" value="MBB6049073.1"/>
    <property type="molecule type" value="Genomic_DNA"/>
</dbReference>
<reference evidence="2 3" key="1">
    <citation type="submission" date="2020-08" db="EMBL/GenBank/DDBJ databases">
        <title>Genomic Encyclopedia of Type Strains, Phase IV (KMG-IV): sequencing the most valuable type-strain genomes for metagenomic binning, comparative biology and taxonomic classification.</title>
        <authorList>
            <person name="Goeker M."/>
        </authorList>
    </citation>
    <scope>NUCLEOTIDE SEQUENCE [LARGE SCALE GENOMIC DNA]</scope>
    <source>
        <strain evidence="2 3">DSM 23562</strain>
    </source>
</reference>
<keyword evidence="1" id="KW-0472">Membrane</keyword>
<dbReference type="SUPFAM" id="SSF54523">
    <property type="entry name" value="Pili subunits"/>
    <property type="match status" value="1"/>
</dbReference>
<evidence type="ECO:0000313" key="3">
    <source>
        <dbReference type="Proteomes" id="UP000520814"/>
    </source>
</evidence>
<sequence length="278" mass="31172">MVSRRCRQRLFTLIELLVVIAIIAILAAILFPVFAQARERARSTACLSNMKQLLTAEIMYAQDYDEMLPRLVNVCVPGIPNTTKDFYNITDMLLPYVKNGEIYKCPSDPIERWNGGMPTGGAVSYAWTHYQPGFETDSTYGLHARYPEVCGSTNFADSLTLSAIGAPADTASMYEFWTTRSHVNGGPWWRWNNTDVVTWDSFARYPRILTSGTYKTRAVQLAMGTHFGLANYGFIDGHVKSFRAGAISVTPWTAAAINARRTAGQLNRNLLHFDAQYK</sequence>
<protein>
    <submittedName>
        <fullName evidence="2">Prepilin-type N-terminal cleavage/methylation domain-containing protein/prepilin-type processing-associated H-X9-DG protein</fullName>
    </submittedName>
</protein>
<dbReference type="AlphaFoldDB" id="A0A7W9SN73"/>
<feature type="transmembrane region" description="Helical" evidence="1">
    <location>
        <begin position="12"/>
        <end position="34"/>
    </location>
</feature>
<proteinExistence type="predicted"/>
<keyword evidence="1" id="KW-0812">Transmembrane</keyword>
<evidence type="ECO:0000256" key="1">
    <source>
        <dbReference type="SAM" id="Phobius"/>
    </source>
</evidence>
<dbReference type="PANTHER" id="PTHR30093">
    <property type="entry name" value="GENERAL SECRETION PATHWAY PROTEIN G"/>
    <property type="match status" value="1"/>
</dbReference>
<gene>
    <name evidence="2" type="ORF">HNQ39_000835</name>
</gene>
<dbReference type="RefSeq" id="WP_184192692.1">
    <property type="nucleotide sequence ID" value="NZ_JACHGW010000001.1"/>
</dbReference>
<keyword evidence="1" id="KW-1133">Transmembrane helix</keyword>
<dbReference type="Proteomes" id="UP000520814">
    <property type="component" value="Unassembled WGS sequence"/>
</dbReference>
<dbReference type="Pfam" id="PF07963">
    <property type="entry name" value="N_methyl"/>
    <property type="match status" value="1"/>
</dbReference>